<keyword evidence="1" id="KW-0436">Ligase</keyword>
<reference evidence="1" key="1">
    <citation type="journal article" date="2021" name="New Phytol.">
        <title>Evolutionary innovations through gain and loss of genes in the ectomycorrhizal Boletales.</title>
        <authorList>
            <person name="Wu G."/>
            <person name="Miyauchi S."/>
            <person name="Morin E."/>
            <person name="Kuo A."/>
            <person name="Drula E."/>
            <person name="Varga T."/>
            <person name="Kohler A."/>
            <person name="Feng B."/>
            <person name="Cao Y."/>
            <person name="Lipzen A."/>
            <person name="Daum C."/>
            <person name="Hundley H."/>
            <person name="Pangilinan J."/>
            <person name="Johnson J."/>
            <person name="Barry K."/>
            <person name="LaButti K."/>
            <person name="Ng V."/>
            <person name="Ahrendt S."/>
            <person name="Min B."/>
            <person name="Choi I.G."/>
            <person name="Park H."/>
            <person name="Plett J.M."/>
            <person name="Magnuson J."/>
            <person name="Spatafora J.W."/>
            <person name="Nagy L.G."/>
            <person name="Henrissat B."/>
            <person name="Grigoriev I.V."/>
            <person name="Yang Z.L."/>
            <person name="Xu J."/>
            <person name="Martin F.M."/>
        </authorList>
    </citation>
    <scope>NUCLEOTIDE SEQUENCE</scope>
    <source>
        <strain evidence="1">ATCC 28755</strain>
    </source>
</reference>
<comment type="caution">
    <text evidence="1">The sequence shown here is derived from an EMBL/GenBank/DDBJ whole genome shotgun (WGS) entry which is preliminary data.</text>
</comment>
<dbReference type="EMBL" id="MU267614">
    <property type="protein sequence ID" value="KAH7914388.1"/>
    <property type="molecule type" value="Genomic_DNA"/>
</dbReference>
<accession>A0ACB8AMZ5</accession>
<dbReference type="Proteomes" id="UP000790377">
    <property type="component" value="Unassembled WGS sequence"/>
</dbReference>
<proteinExistence type="predicted"/>
<protein>
    <submittedName>
        <fullName evidence="1">Mur ligase</fullName>
    </submittedName>
</protein>
<sequence>MSTSVPARSYSDAVEYLNTLQSNAATLEAVRAAGARLNPNAIPEMIEYLRRIGYEDLNRLNVIHITGTKGKGSTSALTDSIIRHVKPDWNVGLYTSPHLVAVRERIRINGKPISEDDFAKYFFEVWDKLKSNDERANPETTPSMPGYFRYMTLLAYHTFSQLKVDATILEVGIGGHSDSTNIVPKPIVTGVTALGLDHTSVLGKTLADIAWQKGGIYKEGVPALTVNQVKEGMDVLTERATTLKVSRASEFKVVSLTPELSSVKLGLAGEHQVQNAALAVEMARIFLSAQGALCIPAESLPEAFVRGLENTRWPGRCQTVIDPNPLHASTNWYLDGAHTTESLDCCVQWFVSPGVGLAPSPSSSTGRPLRVLVFNCTNGRSGTLFLGSVLAKATAQLALYGSTETADSFFDHVIFCNNVTYADGGFKSDLTSLGMSDADMKHLKTQKELAEAWKGLAPSYPTDAIHVLGSIEEAVKTIRSLSSDRPVNVLVTGSLHLVGGTIEVAGLSSVAL</sequence>
<gene>
    <name evidence="1" type="ORF">BJ138DRAFT_1208269</name>
</gene>
<evidence type="ECO:0000313" key="2">
    <source>
        <dbReference type="Proteomes" id="UP000790377"/>
    </source>
</evidence>
<evidence type="ECO:0000313" key="1">
    <source>
        <dbReference type="EMBL" id="KAH7914388.1"/>
    </source>
</evidence>
<keyword evidence="2" id="KW-1185">Reference proteome</keyword>
<organism evidence="1 2">
    <name type="scientific">Hygrophoropsis aurantiaca</name>
    <dbReference type="NCBI Taxonomy" id="72124"/>
    <lineage>
        <taxon>Eukaryota</taxon>
        <taxon>Fungi</taxon>
        <taxon>Dikarya</taxon>
        <taxon>Basidiomycota</taxon>
        <taxon>Agaricomycotina</taxon>
        <taxon>Agaricomycetes</taxon>
        <taxon>Agaricomycetidae</taxon>
        <taxon>Boletales</taxon>
        <taxon>Coniophorineae</taxon>
        <taxon>Hygrophoropsidaceae</taxon>
        <taxon>Hygrophoropsis</taxon>
    </lineage>
</organism>
<name>A0ACB8AMZ5_9AGAM</name>